<proteinExistence type="predicted"/>
<dbReference type="AlphaFoldDB" id="A0A6J7LB88"/>
<sequence length="117" mass="11466">MRSADRGSATILTVALVCVLMCCGVVGLAVVQAALVTARAQTAADLAALAGAQALADPCGASAAVAEANGAVITECRVEGPDVVVAVELPAPPLVERMALAAGRPSPVVSARARAGY</sequence>
<dbReference type="Pfam" id="PF13400">
    <property type="entry name" value="Tad"/>
    <property type="match status" value="1"/>
</dbReference>
<evidence type="ECO:0000313" key="2">
    <source>
        <dbReference type="EMBL" id="CAB4963359.1"/>
    </source>
</evidence>
<accession>A0A6J7LB88</accession>
<dbReference type="EMBL" id="CAFBNE010000088">
    <property type="protein sequence ID" value="CAB4963359.1"/>
    <property type="molecule type" value="Genomic_DNA"/>
</dbReference>
<feature type="domain" description="Putative Flp pilus-assembly TadG-like N-terminal" evidence="1">
    <location>
        <begin position="7"/>
        <end position="54"/>
    </location>
</feature>
<dbReference type="InterPro" id="IPR028087">
    <property type="entry name" value="Tad_N"/>
</dbReference>
<evidence type="ECO:0000259" key="1">
    <source>
        <dbReference type="Pfam" id="PF13400"/>
    </source>
</evidence>
<reference evidence="2" key="1">
    <citation type="submission" date="2020-05" db="EMBL/GenBank/DDBJ databases">
        <authorList>
            <person name="Chiriac C."/>
            <person name="Salcher M."/>
            <person name="Ghai R."/>
            <person name="Kavagutti S V."/>
        </authorList>
    </citation>
    <scope>NUCLEOTIDE SEQUENCE</scope>
</reference>
<dbReference type="NCBIfam" id="TIGR03816">
    <property type="entry name" value="tadE_like_DECH"/>
    <property type="match status" value="1"/>
</dbReference>
<dbReference type="InterPro" id="IPR021202">
    <property type="entry name" value="Rv3654c-like"/>
</dbReference>
<gene>
    <name evidence="2" type="ORF">UFOPK3772_02374</name>
</gene>
<organism evidence="2">
    <name type="scientific">freshwater metagenome</name>
    <dbReference type="NCBI Taxonomy" id="449393"/>
    <lineage>
        <taxon>unclassified sequences</taxon>
        <taxon>metagenomes</taxon>
        <taxon>ecological metagenomes</taxon>
    </lineage>
</organism>
<protein>
    <submittedName>
        <fullName evidence="2">Unannotated protein</fullName>
    </submittedName>
</protein>
<name>A0A6J7LB88_9ZZZZ</name>